<accession>A0AC60P946</accession>
<evidence type="ECO:0000313" key="1">
    <source>
        <dbReference type="EMBL" id="KAG0415831.1"/>
    </source>
</evidence>
<keyword evidence="2" id="KW-1185">Reference proteome</keyword>
<sequence length="226" mass="24939">MPLIFEGPQHTSSPVGSDASDAEDEDSSEDEVEQCSEFFPSFNETFPLIPRAFKSRTGVDKDVKVCHWLREEFSLDQKWGKVKKKAVSDKYAPRMIVDLLCLEKQTLEQAKAAAVAPDAVKAHCGIYLPRPAITRCNSLNRAMEAIDKQLKKGDDLDGLLSKLAGPRLQQPSEPKFIEDFCRSAVPSPESEPGQGWALAGSFAGKWFALASFDFDGFVNTVLPAWA</sequence>
<name>A0AC60P946_IXOPE</name>
<reference evidence="1 2" key="1">
    <citation type="journal article" date="2020" name="Cell">
        <title>Large-Scale Comparative Analyses of Tick Genomes Elucidate Their Genetic Diversity and Vector Capacities.</title>
        <authorList>
            <consortium name="Tick Genome and Microbiome Consortium (TIGMIC)"/>
            <person name="Jia N."/>
            <person name="Wang J."/>
            <person name="Shi W."/>
            <person name="Du L."/>
            <person name="Sun Y."/>
            <person name="Zhan W."/>
            <person name="Jiang J.F."/>
            <person name="Wang Q."/>
            <person name="Zhang B."/>
            <person name="Ji P."/>
            <person name="Bell-Sakyi L."/>
            <person name="Cui X.M."/>
            <person name="Yuan T.T."/>
            <person name="Jiang B.G."/>
            <person name="Yang W.F."/>
            <person name="Lam T.T."/>
            <person name="Chang Q.C."/>
            <person name="Ding S.J."/>
            <person name="Wang X.J."/>
            <person name="Zhu J.G."/>
            <person name="Ruan X.D."/>
            <person name="Zhao L."/>
            <person name="Wei J.T."/>
            <person name="Ye R.Z."/>
            <person name="Que T.C."/>
            <person name="Du C.H."/>
            <person name="Zhou Y.H."/>
            <person name="Cheng J.X."/>
            <person name="Dai P.F."/>
            <person name="Guo W.B."/>
            <person name="Han X.H."/>
            <person name="Huang E.J."/>
            <person name="Li L.F."/>
            <person name="Wei W."/>
            <person name="Gao Y.C."/>
            <person name="Liu J.Z."/>
            <person name="Shao H.Z."/>
            <person name="Wang X."/>
            <person name="Wang C.C."/>
            <person name="Yang T.C."/>
            <person name="Huo Q.B."/>
            <person name="Li W."/>
            <person name="Chen H.Y."/>
            <person name="Chen S.E."/>
            <person name="Zhou L.G."/>
            <person name="Ni X.B."/>
            <person name="Tian J.H."/>
            <person name="Sheng Y."/>
            <person name="Liu T."/>
            <person name="Pan Y.S."/>
            <person name="Xia L.Y."/>
            <person name="Li J."/>
            <person name="Zhao F."/>
            <person name="Cao W.C."/>
        </authorList>
    </citation>
    <scope>NUCLEOTIDE SEQUENCE [LARGE SCALE GENOMIC DNA]</scope>
    <source>
        <strain evidence="1">Iper-2018</strain>
    </source>
</reference>
<proteinExistence type="predicted"/>
<dbReference type="EMBL" id="JABSTQ010011021">
    <property type="protein sequence ID" value="KAG0415831.1"/>
    <property type="molecule type" value="Genomic_DNA"/>
</dbReference>
<organism evidence="1 2">
    <name type="scientific">Ixodes persulcatus</name>
    <name type="common">Taiga tick</name>
    <dbReference type="NCBI Taxonomy" id="34615"/>
    <lineage>
        <taxon>Eukaryota</taxon>
        <taxon>Metazoa</taxon>
        <taxon>Ecdysozoa</taxon>
        <taxon>Arthropoda</taxon>
        <taxon>Chelicerata</taxon>
        <taxon>Arachnida</taxon>
        <taxon>Acari</taxon>
        <taxon>Parasitiformes</taxon>
        <taxon>Ixodida</taxon>
        <taxon>Ixodoidea</taxon>
        <taxon>Ixodidae</taxon>
        <taxon>Ixodinae</taxon>
        <taxon>Ixodes</taxon>
    </lineage>
</organism>
<gene>
    <name evidence="1" type="ORF">HPB47_006999</name>
</gene>
<dbReference type="Proteomes" id="UP000805193">
    <property type="component" value="Unassembled WGS sequence"/>
</dbReference>
<comment type="caution">
    <text evidence="1">The sequence shown here is derived from an EMBL/GenBank/DDBJ whole genome shotgun (WGS) entry which is preliminary data.</text>
</comment>
<evidence type="ECO:0000313" key="2">
    <source>
        <dbReference type="Proteomes" id="UP000805193"/>
    </source>
</evidence>
<protein>
    <submittedName>
        <fullName evidence="1">Uncharacterized protein</fullName>
    </submittedName>
</protein>